<dbReference type="Pfam" id="PF00651">
    <property type="entry name" value="BTB"/>
    <property type="match status" value="1"/>
</dbReference>
<organism evidence="5 6">
    <name type="scientific">Ridgeia piscesae</name>
    <name type="common">Tubeworm</name>
    <dbReference type="NCBI Taxonomy" id="27915"/>
    <lineage>
        <taxon>Eukaryota</taxon>
        <taxon>Metazoa</taxon>
        <taxon>Spiralia</taxon>
        <taxon>Lophotrochozoa</taxon>
        <taxon>Annelida</taxon>
        <taxon>Polychaeta</taxon>
        <taxon>Sedentaria</taxon>
        <taxon>Canalipalpata</taxon>
        <taxon>Sabellida</taxon>
        <taxon>Siboglinidae</taxon>
        <taxon>Ridgeia</taxon>
    </lineage>
</organism>
<dbReference type="SMART" id="SM00225">
    <property type="entry name" value="BTB"/>
    <property type="match status" value="1"/>
</dbReference>
<protein>
    <recommendedName>
        <fullName evidence="4">BTB domain-containing protein</fullName>
    </recommendedName>
</protein>
<comment type="subcellular location">
    <subcellularLocation>
        <location evidence="1">Cytoplasm</location>
    </subcellularLocation>
</comment>
<feature type="compositionally biased region" description="Low complexity" evidence="3">
    <location>
        <begin position="55"/>
        <end position="69"/>
    </location>
</feature>
<sequence length="622" mass="67722">MENGEQDGNASKPQPQPSENNAVTAPTPTVTVAQPRNGETANGCGDGACNQHSPSNAAVASAATVANGTCSAQSQGPPNNTGATHLTTRSANHQQSQRDRSKDRRNPAREHNRNRMHNTHSNRSSGNGATGYLTSVGQTTRNQSRNSAAEKQDDSVDRVQAASSTGDLSEASNAPGAAPNQGAAAQAIAMQYNWQSSKPTLKERLLFMFNNEIMADVHFVVGRGSSTQRIPAHKFVLSIGSAVFDAMFNGGMATKSDDVELPDVEASAFLALLRFLYSDEVHIGPETVMTTLYTAKKYAVPALEKACVDFLKRNLSSDNAFMLLTQARLFDEPQLAALCLEMIDKNTSEAVNAEGFTDIDIDTLCVVLERDTLGIRECKLFNAVCRWGEAECIRQNYPVNPENQRLVLGRALHLIRFPLMTVEEFAQGAAQSCILNDREVVELFLHFTVNPKPAVNFLDVPRCCLTGREQVVSRFCQIESRWGYSGTSDRIRFMVNRKIFLVGFGLYGSIHGATEYAVTIQIIHTETGNVCGQNETSFQCDGSSSTFRVIFKEPVEIQPNTSYTACSTLKGPDSYYGTKGLRKVTHESVTSGKVTFQFTYAAGNNNGTSVEDGQIPEIIFCT</sequence>
<dbReference type="PROSITE" id="PS50097">
    <property type="entry name" value="BTB"/>
    <property type="match status" value="1"/>
</dbReference>
<dbReference type="EMBL" id="JAODUO010000975">
    <property type="protein sequence ID" value="KAK2172280.1"/>
    <property type="molecule type" value="Genomic_DNA"/>
</dbReference>
<dbReference type="Gene3D" id="2.60.120.820">
    <property type="entry name" value="PHR domain"/>
    <property type="match status" value="1"/>
</dbReference>
<proteinExistence type="predicted"/>
<dbReference type="GO" id="GO:0005829">
    <property type="term" value="C:cytosol"/>
    <property type="evidence" value="ECO:0007669"/>
    <property type="project" value="TreeGrafter"/>
</dbReference>
<feature type="compositionally biased region" description="Basic and acidic residues" evidence="3">
    <location>
        <begin position="148"/>
        <end position="157"/>
    </location>
</feature>
<dbReference type="Pfam" id="PF08005">
    <property type="entry name" value="PHR"/>
    <property type="match status" value="1"/>
</dbReference>
<dbReference type="FunFam" id="2.60.120.820:FF:000004">
    <property type="entry name" value="BTB/POZ domain-containing protein 2"/>
    <property type="match status" value="1"/>
</dbReference>
<dbReference type="PANTHER" id="PTHR45774:SF3">
    <property type="entry name" value="BTB (POZ) DOMAIN-CONTAINING 2B-RELATED"/>
    <property type="match status" value="1"/>
</dbReference>
<dbReference type="FunFam" id="3.30.710.10:FF:000037">
    <property type="entry name" value="BTB (POZ) domain containing 1"/>
    <property type="match status" value="1"/>
</dbReference>
<comment type="caution">
    <text evidence="5">The sequence shown here is derived from an EMBL/GenBank/DDBJ whole genome shotgun (WGS) entry which is preliminary data.</text>
</comment>
<evidence type="ECO:0000256" key="2">
    <source>
        <dbReference type="ARBA" id="ARBA00022490"/>
    </source>
</evidence>
<feature type="compositionally biased region" description="Basic and acidic residues" evidence="3">
    <location>
        <begin position="96"/>
        <end position="113"/>
    </location>
</feature>
<dbReference type="GO" id="GO:0022008">
    <property type="term" value="P:neurogenesis"/>
    <property type="evidence" value="ECO:0007669"/>
    <property type="project" value="TreeGrafter"/>
</dbReference>
<dbReference type="AlphaFoldDB" id="A0AAD9KJF6"/>
<dbReference type="Gene3D" id="3.30.710.10">
    <property type="entry name" value="Potassium Channel Kv1.1, Chain A"/>
    <property type="match status" value="1"/>
</dbReference>
<dbReference type="GO" id="GO:0000932">
    <property type="term" value="C:P-body"/>
    <property type="evidence" value="ECO:0007669"/>
    <property type="project" value="TreeGrafter"/>
</dbReference>
<evidence type="ECO:0000259" key="4">
    <source>
        <dbReference type="PROSITE" id="PS50097"/>
    </source>
</evidence>
<keyword evidence="6" id="KW-1185">Reference proteome</keyword>
<keyword evidence="2" id="KW-0963">Cytoplasm</keyword>
<dbReference type="InterPro" id="IPR000210">
    <property type="entry name" value="BTB/POZ_dom"/>
</dbReference>
<dbReference type="Gene3D" id="1.25.40.420">
    <property type="match status" value="1"/>
</dbReference>
<evidence type="ECO:0000313" key="6">
    <source>
        <dbReference type="Proteomes" id="UP001209878"/>
    </source>
</evidence>
<dbReference type="InterPro" id="IPR011333">
    <property type="entry name" value="SKP1/BTB/POZ_sf"/>
</dbReference>
<feature type="compositionally biased region" description="Polar residues" evidence="3">
    <location>
        <begin position="1"/>
        <end position="21"/>
    </location>
</feature>
<dbReference type="Proteomes" id="UP001209878">
    <property type="component" value="Unassembled WGS sequence"/>
</dbReference>
<evidence type="ECO:0000256" key="1">
    <source>
        <dbReference type="ARBA" id="ARBA00004496"/>
    </source>
</evidence>
<dbReference type="FunFam" id="1.25.40.420:FF:000004">
    <property type="entry name" value="BTB/POZ domain-containing protein 2"/>
    <property type="match status" value="1"/>
</dbReference>
<reference evidence="5" key="1">
    <citation type="journal article" date="2023" name="Mol. Biol. Evol.">
        <title>Third-Generation Sequencing Reveals the Adaptive Role of the Epigenome in Three Deep-Sea Polychaetes.</title>
        <authorList>
            <person name="Perez M."/>
            <person name="Aroh O."/>
            <person name="Sun Y."/>
            <person name="Lan Y."/>
            <person name="Juniper S.K."/>
            <person name="Young C.R."/>
            <person name="Angers B."/>
            <person name="Qian P.Y."/>
        </authorList>
    </citation>
    <scope>NUCLEOTIDE SEQUENCE</scope>
    <source>
        <strain evidence="5">R07B-5</strain>
    </source>
</reference>
<dbReference type="CDD" id="cd18281">
    <property type="entry name" value="BTB_POZ_BTBD1_2"/>
    <property type="match status" value="1"/>
</dbReference>
<feature type="compositionally biased region" description="Low complexity" evidence="3">
    <location>
        <begin position="22"/>
        <end position="35"/>
    </location>
</feature>
<feature type="domain" description="BTB" evidence="4">
    <location>
        <begin position="215"/>
        <end position="285"/>
    </location>
</feature>
<feature type="compositionally biased region" description="Polar residues" evidence="3">
    <location>
        <begin position="70"/>
        <end position="93"/>
    </location>
</feature>
<dbReference type="InterPro" id="IPR012983">
    <property type="entry name" value="PHR"/>
</dbReference>
<dbReference type="SUPFAM" id="SSF54695">
    <property type="entry name" value="POZ domain"/>
    <property type="match status" value="1"/>
</dbReference>
<dbReference type="CDD" id="cd18487">
    <property type="entry name" value="BACK_BTBD1_like"/>
    <property type="match status" value="1"/>
</dbReference>
<dbReference type="SMART" id="SM00875">
    <property type="entry name" value="BACK"/>
    <property type="match status" value="1"/>
</dbReference>
<feature type="compositionally biased region" description="Polar residues" evidence="3">
    <location>
        <begin position="121"/>
        <end position="147"/>
    </location>
</feature>
<name>A0AAD9KJF6_RIDPI</name>
<dbReference type="InterPro" id="IPR011705">
    <property type="entry name" value="BACK"/>
</dbReference>
<dbReference type="Pfam" id="PF07707">
    <property type="entry name" value="BACK"/>
    <property type="match status" value="1"/>
</dbReference>
<gene>
    <name evidence="5" type="ORF">NP493_975g04051</name>
</gene>
<accession>A0AAD9KJF6</accession>
<feature type="region of interest" description="Disordered" evidence="3">
    <location>
        <begin position="1"/>
        <end position="182"/>
    </location>
</feature>
<dbReference type="PANTHER" id="PTHR45774">
    <property type="entry name" value="BTB/POZ DOMAIN-CONTAINING"/>
    <property type="match status" value="1"/>
</dbReference>
<evidence type="ECO:0000313" key="5">
    <source>
        <dbReference type="EMBL" id="KAK2172280.1"/>
    </source>
</evidence>
<dbReference type="InterPro" id="IPR038648">
    <property type="entry name" value="PHR_sf"/>
</dbReference>
<feature type="compositionally biased region" description="Low complexity" evidence="3">
    <location>
        <begin position="171"/>
        <end position="182"/>
    </location>
</feature>
<evidence type="ECO:0000256" key="3">
    <source>
        <dbReference type="SAM" id="MobiDB-lite"/>
    </source>
</evidence>